<dbReference type="GO" id="GO:0016987">
    <property type="term" value="F:sigma factor activity"/>
    <property type="evidence" value="ECO:0007669"/>
    <property type="project" value="UniProtKB-KW"/>
</dbReference>
<dbReference type="PANTHER" id="PTHR43133:SF46">
    <property type="entry name" value="RNA POLYMERASE SIGMA-70 FACTOR ECF SUBFAMILY"/>
    <property type="match status" value="1"/>
</dbReference>
<keyword evidence="1" id="KW-0805">Transcription regulation</keyword>
<dbReference type="InterPro" id="IPR036388">
    <property type="entry name" value="WH-like_DNA-bd_sf"/>
</dbReference>
<evidence type="ECO:0000256" key="2">
    <source>
        <dbReference type="ARBA" id="ARBA00023082"/>
    </source>
</evidence>
<evidence type="ECO:0000256" key="1">
    <source>
        <dbReference type="ARBA" id="ARBA00023015"/>
    </source>
</evidence>
<dbReference type="RefSeq" id="WP_107831606.1">
    <property type="nucleotide sequence ID" value="NZ_CP160205.1"/>
</dbReference>
<evidence type="ECO:0000256" key="3">
    <source>
        <dbReference type="ARBA" id="ARBA00023163"/>
    </source>
</evidence>
<dbReference type="AlphaFoldDB" id="A0A2T5J4P2"/>
<name>A0A2T5J4P2_9SPHI</name>
<keyword evidence="5" id="KW-1185">Reference proteome</keyword>
<gene>
    <name evidence="4" type="ORF">C8P68_11237</name>
</gene>
<dbReference type="EMBL" id="QAOQ01000012">
    <property type="protein sequence ID" value="PTQ92437.1"/>
    <property type="molecule type" value="Genomic_DNA"/>
</dbReference>
<organism evidence="4 5">
    <name type="scientific">Mucilaginibacter yixingensis</name>
    <dbReference type="NCBI Taxonomy" id="1295612"/>
    <lineage>
        <taxon>Bacteria</taxon>
        <taxon>Pseudomonadati</taxon>
        <taxon>Bacteroidota</taxon>
        <taxon>Sphingobacteriia</taxon>
        <taxon>Sphingobacteriales</taxon>
        <taxon>Sphingobacteriaceae</taxon>
        <taxon>Mucilaginibacter</taxon>
    </lineage>
</organism>
<dbReference type="Gene3D" id="1.10.10.10">
    <property type="entry name" value="Winged helix-like DNA-binding domain superfamily/Winged helix DNA-binding domain"/>
    <property type="match status" value="1"/>
</dbReference>
<dbReference type="InterPro" id="IPR039425">
    <property type="entry name" value="RNA_pol_sigma-70-like"/>
</dbReference>
<keyword evidence="3" id="KW-0804">Transcription</keyword>
<evidence type="ECO:0000313" key="4">
    <source>
        <dbReference type="EMBL" id="PTQ92437.1"/>
    </source>
</evidence>
<dbReference type="PANTHER" id="PTHR43133">
    <property type="entry name" value="RNA POLYMERASE ECF-TYPE SIGMA FACTO"/>
    <property type="match status" value="1"/>
</dbReference>
<keyword evidence="2" id="KW-0731">Sigma factor</keyword>
<dbReference type="OrthoDB" id="759001at2"/>
<dbReference type="GO" id="GO:0000428">
    <property type="term" value="C:DNA-directed RNA polymerase complex"/>
    <property type="evidence" value="ECO:0007669"/>
    <property type="project" value="UniProtKB-KW"/>
</dbReference>
<accession>A0A2T5J4P2</accession>
<protein>
    <submittedName>
        <fullName evidence="4">DNA-directed RNA polymerase specialized sigma24 family protein</fullName>
    </submittedName>
</protein>
<dbReference type="Proteomes" id="UP000244168">
    <property type="component" value="Unassembled WGS sequence"/>
</dbReference>
<reference evidence="4 5" key="1">
    <citation type="submission" date="2018-04" db="EMBL/GenBank/DDBJ databases">
        <title>Genomic Encyclopedia of Archaeal and Bacterial Type Strains, Phase II (KMG-II): from individual species to whole genera.</title>
        <authorList>
            <person name="Goeker M."/>
        </authorList>
    </citation>
    <scope>NUCLEOTIDE SEQUENCE [LARGE SCALE GENOMIC DNA]</scope>
    <source>
        <strain evidence="4 5">DSM 26809</strain>
    </source>
</reference>
<sequence>MGFDFTTKEGNNGHFYDGDFVRHYAVMKDKAISFGLMLLNDTFTVETIVQDALLKLWNFRDTITSIEHAERFVKQNVKWGCYSYFRQPASRFQRQMVRLDDFERSDNISHLADSNDLFFEDDVELSDKRLKSAREAISFLFAGRLKEVIELYFIEGQSSKQIASRYSLSVRTVNLLLDKGKAKPRAMLVTSAECFDKPRLQASVSLPKQEIQFTRIDGLTFDQSRIYHLRTVDKCAFEQIAATLALSLNSVQQEYVRAWKIVSRKQQDKRRGRRTANSFSDLPVTLIA</sequence>
<evidence type="ECO:0000313" key="5">
    <source>
        <dbReference type="Proteomes" id="UP000244168"/>
    </source>
</evidence>
<dbReference type="SUPFAM" id="SSF88659">
    <property type="entry name" value="Sigma3 and sigma4 domains of RNA polymerase sigma factors"/>
    <property type="match status" value="2"/>
</dbReference>
<keyword evidence="4" id="KW-0240">DNA-directed RNA polymerase</keyword>
<proteinExistence type="predicted"/>
<dbReference type="InterPro" id="IPR013324">
    <property type="entry name" value="RNA_pol_sigma_r3/r4-like"/>
</dbReference>
<comment type="caution">
    <text evidence="4">The sequence shown here is derived from an EMBL/GenBank/DDBJ whole genome shotgun (WGS) entry which is preliminary data.</text>
</comment>